<dbReference type="Proteomes" id="UP000053660">
    <property type="component" value="Unassembled WGS sequence"/>
</dbReference>
<protein>
    <recommendedName>
        <fullName evidence="2">DUF7087 domain-containing protein</fullName>
    </recommendedName>
</protein>
<accession>A0A0B1STR5</accession>
<evidence type="ECO:0000313" key="4">
    <source>
        <dbReference type="Proteomes" id="UP000053660"/>
    </source>
</evidence>
<gene>
    <name evidence="3" type="ORF">OESDEN_11853</name>
</gene>
<dbReference type="PANTHER" id="PTHR36940:SF1">
    <property type="entry name" value="DUF3278 DOMAIN-CONTAINING PROTEIN"/>
    <property type="match status" value="1"/>
</dbReference>
<organism evidence="3 4">
    <name type="scientific">Oesophagostomum dentatum</name>
    <name type="common">Nodular worm</name>
    <dbReference type="NCBI Taxonomy" id="61180"/>
    <lineage>
        <taxon>Eukaryota</taxon>
        <taxon>Metazoa</taxon>
        <taxon>Ecdysozoa</taxon>
        <taxon>Nematoda</taxon>
        <taxon>Chromadorea</taxon>
        <taxon>Rhabditida</taxon>
        <taxon>Rhabditina</taxon>
        <taxon>Rhabditomorpha</taxon>
        <taxon>Strongyloidea</taxon>
        <taxon>Strongylidae</taxon>
        <taxon>Oesophagostomum</taxon>
    </lineage>
</organism>
<dbReference type="PANTHER" id="PTHR36940">
    <property type="entry name" value="PROTEIN CBG20338"/>
    <property type="match status" value="1"/>
</dbReference>
<evidence type="ECO:0000313" key="3">
    <source>
        <dbReference type="EMBL" id="KHJ88354.1"/>
    </source>
</evidence>
<name>A0A0B1STR5_OESDE</name>
<feature type="domain" description="DUF7087" evidence="2">
    <location>
        <begin position="11"/>
        <end position="142"/>
    </location>
</feature>
<keyword evidence="4" id="KW-1185">Reference proteome</keyword>
<dbReference type="EMBL" id="KN555998">
    <property type="protein sequence ID" value="KHJ88354.1"/>
    <property type="molecule type" value="Genomic_DNA"/>
</dbReference>
<sequence length="146" mass="17225">MAKWRTPYGNLEFPYIVGTLRQFQFVCCLSQIVMIYCESGSIGMIPFVYYNIICTLYTMHIFRRWYLNIDGRFDLRQLIREPENTTKIQYAMALFTPTILSILIFISVHLHTTFIYVIWIITSLIEIILAIGLISLECFEVFILDN</sequence>
<dbReference type="InterPro" id="IPR055514">
    <property type="entry name" value="DUF7087"/>
</dbReference>
<evidence type="ECO:0000259" key="2">
    <source>
        <dbReference type="Pfam" id="PF23346"/>
    </source>
</evidence>
<dbReference type="Pfam" id="PF23346">
    <property type="entry name" value="DUF7087"/>
    <property type="match status" value="1"/>
</dbReference>
<keyword evidence="1" id="KW-1133">Transmembrane helix</keyword>
<feature type="transmembrane region" description="Helical" evidence="1">
    <location>
        <begin position="88"/>
        <end position="108"/>
    </location>
</feature>
<dbReference type="AlphaFoldDB" id="A0A0B1STR5"/>
<feature type="transmembrane region" description="Helical" evidence="1">
    <location>
        <begin position="48"/>
        <end position="67"/>
    </location>
</feature>
<dbReference type="OrthoDB" id="5795694at2759"/>
<evidence type="ECO:0000256" key="1">
    <source>
        <dbReference type="SAM" id="Phobius"/>
    </source>
</evidence>
<feature type="transmembrane region" description="Helical" evidence="1">
    <location>
        <begin position="114"/>
        <end position="136"/>
    </location>
</feature>
<reference evidence="3 4" key="1">
    <citation type="submission" date="2014-03" db="EMBL/GenBank/DDBJ databases">
        <title>Draft genome of the hookworm Oesophagostomum dentatum.</title>
        <authorList>
            <person name="Mitreva M."/>
        </authorList>
    </citation>
    <scope>NUCLEOTIDE SEQUENCE [LARGE SCALE GENOMIC DNA]</scope>
    <source>
        <strain evidence="3 4">OD-Hann</strain>
    </source>
</reference>
<feature type="transmembrane region" description="Helical" evidence="1">
    <location>
        <begin position="12"/>
        <end position="36"/>
    </location>
</feature>
<proteinExistence type="predicted"/>
<keyword evidence="1" id="KW-0812">Transmembrane</keyword>
<keyword evidence="1" id="KW-0472">Membrane</keyword>